<keyword evidence="1" id="KW-0812">Transmembrane</keyword>
<dbReference type="EMBL" id="CAJZBQ010000044">
    <property type="protein sequence ID" value="CAG9327540.1"/>
    <property type="molecule type" value="Genomic_DNA"/>
</dbReference>
<evidence type="ECO:0000256" key="1">
    <source>
        <dbReference type="SAM" id="Phobius"/>
    </source>
</evidence>
<evidence type="ECO:0000313" key="3">
    <source>
        <dbReference type="Proteomes" id="UP001162131"/>
    </source>
</evidence>
<proteinExistence type="predicted"/>
<comment type="caution">
    <text evidence="2">The sequence shown here is derived from an EMBL/GenBank/DDBJ whole genome shotgun (WGS) entry which is preliminary data.</text>
</comment>
<protein>
    <submittedName>
        <fullName evidence="2">Uncharacterized protein</fullName>
    </submittedName>
</protein>
<organism evidence="2 3">
    <name type="scientific">Blepharisma stoltei</name>
    <dbReference type="NCBI Taxonomy" id="1481888"/>
    <lineage>
        <taxon>Eukaryota</taxon>
        <taxon>Sar</taxon>
        <taxon>Alveolata</taxon>
        <taxon>Ciliophora</taxon>
        <taxon>Postciliodesmatophora</taxon>
        <taxon>Heterotrichea</taxon>
        <taxon>Heterotrichida</taxon>
        <taxon>Blepharismidae</taxon>
        <taxon>Blepharisma</taxon>
    </lineage>
</organism>
<keyword evidence="1" id="KW-1133">Transmembrane helix</keyword>
<feature type="transmembrane region" description="Helical" evidence="1">
    <location>
        <begin position="269"/>
        <end position="292"/>
    </location>
</feature>
<feature type="transmembrane region" description="Helical" evidence="1">
    <location>
        <begin position="185"/>
        <end position="208"/>
    </location>
</feature>
<name>A0AAU9JRE8_9CILI</name>
<gene>
    <name evidence="2" type="ORF">BSTOLATCC_MIC44173</name>
</gene>
<dbReference type="Proteomes" id="UP001162131">
    <property type="component" value="Unassembled WGS sequence"/>
</dbReference>
<evidence type="ECO:0000313" key="2">
    <source>
        <dbReference type="EMBL" id="CAG9327540.1"/>
    </source>
</evidence>
<dbReference type="AlphaFoldDB" id="A0AAU9JRE8"/>
<reference evidence="2" key="1">
    <citation type="submission" date="2021-09" db="EMBL/GenBank/DDBJ databases">
        <authorList>
            <consortium name="AG Swart"/>
            <person name="Singh M."/>
            <person name="Singh A."/>
            <person name="Seah K."/>
            <person name="Emmerich C."/>
        </authorList>
    </citation>
    <scope>NUCLEOTIDE SEQUENCE</scope>
    <source>
        <strain evidence="2">ATCC30299</strain>
    </source>
</reference>
<keyword evidence="3" id="KW-1185">Reference proteome</keyword>
<keyword evidence="1" id="KW-0472">Membrane</keyword>
<accession>A0AAU9JRE8</accession>
<sequence>MISVLITNVSIIIYITDQVNHSKSISTFNDLGIILYRIASAAENSRSIDLAISYNHTEVSYYTNLLDQTRSELLIYQNTLYKYYGDWSYCDSSKLVMNDIIPIWDFNDNEEPRQIFMNLYDALSEFIGHINSMITKVENSQNYTSDLQFLVANGLGEAFYMSNSSLSGLVNCEVDRIDTIGTFTIILDVIGASILGICVAFLIFYIIFISKKYNNLWNFIREKIYACYYELIKNCKERLTLVHNEELEDVDIPLRKKYKMVSINTSMRYIIRLTLFISLTGIYYSLVHGFMYPDVEEYLKQRPKILYVYVQRRAIFPKIDFFAREAAIDDPKKTLEQLIPKSLSMPNANKQLTDSITIFMRCTHIFVWDRKYLSKSMRVSLFEHSSSNIYQSIYGAIYWTNLLMFDASALQELGSQKMTDLWTLTKRYADLQAEMANIFEYIDEGSRDMISDRLEIIVYTAISYIILSVLLYFLYFLPYLSREISNLGKLKMILSIIPIKGKTNESV</sequence>
<feature type="transmembrane region" description="Helical" evidence="1">
    <location>
        <begin position="456"/>
        <end position="477"/>
    </location>
</feature>